<comment type="caution">
    <text evidence="2">The sequence shown here is derived from an EMBL/GenBank/DDBJ whole genome shotgun (WGS) entry which is preliminary data.</text>
</comment>
<organism evidence="2 3">
    <name type="scientific">Helicobacter saguini</name>
    <dbReference type="NCBI Taxonomy" id="1548018"/>
    <lineage>
        <taxon>Bacteria</taxon>
        <taxon>Pseudomonadati</taxon>
        <taxon>Campylobacterota</taxon>
        <taxon>Epsilonproteobacteria</taxon>
        <taxon>Campylobacterales</taxon>
        <taxon>Helicobacteraceae</taxon>
        <taxon>Helicobacter</taxon>
    </lineage>
</organism>
<reference evidence="2 3" key="2">
    <citation type="journal article" date="2016" name="Infect. Immun.">
        <title>Helicobacter saguini, a Novel Helicobacter Isolated from Cotton-Top Tamarins with Ulcerative Colitis, Has Proinflammatory Properties and Induces Typhlocolitis and Dysplasia in Gnotobiotic IL-10-/- Mice.</title>
        <authorList>
            <person name="Shen Z."/>
            <person name="Mannion A."/>
            <person name="Whary M.T."/>
            <person name="Muthupalani S."/>
            <person name="Sheh A."/>
            <person name="Feng Y."/>
            <person name="Gong G."/>
            <person name="Vandamme P."/>
            <person name="Holcombe H.R."/>
            <person name="Paster B.J."/>
            <person name="Fox J.G."/>
        </authorList>
    </citation>
    <scope>NUCLEOTIDE SEQUENCE [LARGE SCALE GENOMIC DNA]</scope>
    <source>
        <strain evidence="2 3">MIT 97-6194</strain>
    </source>
</reference>
<reference evidence="2" key="3">
    <citation type="submission" date="2018-04" db="EMBL/GenBank/DDBJ databases">
        <authorList>
            <person name="Sheh A."/>
            <person name="Shen Z."/>
            <person name="Mannion A.J."/>
            <person name="Fox J.G."/>
        </authorList>
    </citation>
    <scope>NUCLEOTIDE SEQUENCE</scope>
    <source>
        <strain evidence="2">MIT 97-6194</strain>
    </source>
</reference>
<dbReference type="AlphaFoldDB" id="A0A347VSN2"/>
<dbReference type="Proteomes" id="UP000477070">
    <property type="component" value="Unassembled WGS sequence"/>
</dbReference>
<keyword evidence="3" id="KW-1185">Reference proteome</keyword>
<dbReference type="STRING" id="1548018.LS64_11860"/>
<dbReference type="EMBL" id="JRMP02000014">
    <property type="protein sequence ID" value="TLD93322.1"/>
    <property type="molecule type" value="Genomic_DNA"/>
</dbReference>
<reference evidence="2 3" key="1">
    <citation type="journal article" date="2014" name="Genome Announc.">
        <title>Draft genome sequences of eight enterohepatic helicobacter species isolated from both laboratory and wild rodents.</title>
        <authorList>
            <person name="Sheh A."/>
            <person name="Shen Z."/>
            <person name="Fox J.G."/>
        </authorList>
    </citation>
    <scope>NUCLEOTIDE SEQUENCE [LARGE SCALE GENOMIC DNA]</scope>
    <source>
        <strain evidence="2 3">MIT 97-6194</strain>
    </source>
</reference>
<sequence>MESKSLKLTNFIIKPLLILLISYIFLNKVNALSCHEDVNYCTDVRVGGGIHYDSLKILNIDFQNTGVFFNALGSIYWKNAMYFGMEVVFGIGYSHINGSLNHTINANGMQNQTPYNTQNNANDIAIKIQGVYEMGAAIGKLTNPLILTLNLTIDGHGLGSHFRDKKLNSGFGFLGFGVFFRQSITNDIILEYKLVYGYNILNTHRSYFFNTSNNNGNGGHRIEGSLALLSKRNGIGNKKFNFYTRLKGVWQRIYGYNIMRYDSNLNVYPQSDNFMVTLEFGSTIKW</sequence>
<gene>
    <name evidence="1" type="ORF">DCO61_04275</name>
    <name evidence="2" type="ORF">LS64_008800</name>
</gene>
<reference evidence="1 4" key="4">
    <citation type="submission" date="2019-12" db="EMBL/GenBank/DDBJ databases">
        <title>Multi-Generational Helicobacter saguini Isolates.</title>
        <authorList>
            <person name="Mannion A."/>
            <person name="Shen Z."/>
            <person name="Fox J.G."/>
        </authorList>
    </citation>
    <scope>NUCLEOTIDE SEQUENCE [LARGE SCALE GENOMIC DNA]</scope>
    <source>
        <strain evidence="1">16-048</strain>
        <strain evidence="4">16-048 (F4)</strain>
    </source>
</reference>
<dbReference type="RefSeq" id="WP_034573282.1">
    <property type="nucleotide sequence ID" value="NZ_JRMP02000014.1"/>
</dbReference>
<proteinExistence type="predicted"/>
<evidence type="ECO:0000313" key="2">
    <source>
        <dbReference type="EMBL" id="TLD93322.1"/>
    </source>
</evidence>
<dbReference type="EMBL" id="QBIU01000001">
    <property type="protein sequence ID" value="MWV69246.1"/>
    <property type="molecule type" value="Genomic_DNA"/>
</dbReference>
<accession>A0A347VSN2</accession>
<evidence type="ECO:0000313" key="3">
    <source>
        <dbReference type="Proteomes" id="UP000029714"/>
    </source>
</evidence>
<evidence type="ECO:0000313" key="4">
    <source>
        <dbReference type="Proteomes" id="UP000477070"/>
    </source>
</evidence>
<name>A0A347VSN2_9HELI</name>
<dbReference type="Proteomes" id="UP000029714">
    <property type="component" value="Unassembled WGS sequence"/>
</dbReference>
<protein>
    <submittedName>
        <fullName evidence="2">Uncharacterized protein</fullName>
    </submittedName>
</protein>
<evidence type="ECO:0000313" key="1">
    <source>
        <dbReference type="EMBL" id="MWV69246.1"/>
    </source>
</evidence>